<feature type="transmembrane region" description="Helical" evidence="2">
    <location>
        <begin position="55"/>
        <end position="82"/>
    </location>
</feature>
<keyword evidence="2" id="KW-0472">Membrane</keyword>
<feature type="region of interest" description="Disordered" evidence="1">
    <location>
        <begin position="220"/>
        <end position="272"/>
    </location>
</feature>
<dbReference type="VEuPathDB" id="FungiDB:jhhlp_007894"/>
<dbReference type="Proteomes" id="UP000233524">
    <property type="component" value="Unassembled WGS sequence"/>
</dbReference>
<evidence type="ECO:0008006" key="5">
    <source>
        <dbReference type="Google" id="ProtNLM"/>
    </source>
</evidence>
<dbReference type="STRING" id="41688.A0A2N3N0V1"/>
<accession>A0A2N3N0V1</accession>
<feature type="transmembrane region" description="Helical" evidence="2">
    <location>
        <begin position="94"/>
        <end position="118"/>
    </location>
</feature>
<proteinExistence type="predicted"/>
<dbReference type="InParanoid" id="A0A2N3N0V1"/>
<dbReference type="EMBL" id="NLAX01001139">
    <property type="protein sequence ID" value="PKS06060.1"/>
    <property type="molecule type" value="Genomic_DNA"/>
</dbReference>
<sequence>MERPIKVIYAPSRAMWIAKLALRGVAFVMGISLIGVVASLATLNNDDYYYSYADTYLPLAVIGVQLVISICWNIAEIVCIILRRGHRGIHPGACVALDLILWLGLVAGVVMITLFCWGDSCGYDFDEDGDESVNLTRLNAIVALSIIVTVAHFVLFVIACWETSVRNRAVRVILDQNGVPLKGSEPAYKVYQAYQAQLAPGVPQPPPASFVPAPAPVSAHVPMQQGYNDSSTVPARRAVGSEHQQPTTHPGQVPSPSELSTAGPPSTQSPQA</sequence>
<reference evidence="3 4" key="1">
    <citation type="journal article" date="2017" name="G3 (Bethesda)">
        <title>First Draft Genome Sequence of the Pathogenic Fungus Lomentospora prolificans (Formerly Scedosporium prolificans).</title>
        <authorList>
            <person name="Luo R."/>
            <person name="Zimin A."/>
            <person name="Workman R."/>
            <person name="Fan Y."/>
            <person name="Pertea G."/>
            <person name="Grossman N."/>
            <person name="Wear M.P."/>
            <person name="Jia B."/>
            <person name="Miller H."/>
            <person name="Casadevall A."/>
            <person name="Timp W."/>
            <person name="Zhang S.X."/>
            <person name="Salzberg S.L."/>
        </authorList>
    </citation>
    <scope>NUCLEOTIDE SEQUENCE [LARGE SCALE GENOMIC DNA]</scope>
    <source>
        <strain evidence="3 4">JHH-5317</strain>
    </source>
</reference>
<protein>
    <recommendedName>
        <fullName evidence="5">MARVEL domain-containing protein</fullName>
    </recommendedName>
</protein>
<feature type="compositionally biased region" description="Polar residues" evidence="1">
    <location>
        <begin position="242"/>
        <end position="272"/>
    </location>
</feature>
<dbReference type="AlphaFoldDB" id="A0A2N3N0V1"/>
<evidence type="ECO:0000313" key="4">
    <source>
        <dbReference type="Proteomes" id="UP000233524"/>
    </source>
</evidence>
<gene>
    <name evidence="3" type="ORF">jhhlp_007894</name>
</gene>
<dbReference type="OrthoDB" id="5279542at2759"/>
<evidence type="ECO:0000256" key="1">
    <source>
        <dbReference type="SAM" id="MobiDB-lite"/>
    </source>
</evidence>
<feature type="transmembrane region" description="Helical" evidence="2">
    <location>
        <begin position="20"/>
        <end position="43"/>
    </location>
</feature>
<organism evidence="3 4">
    <name type="scientific">Lomentospora prolificans</name>
    <dbReference type="NCBI Taxonomy" id="41688"/>
    <lineage>
        <taxon>Eukaryota</taxon>
        <taxon>Fungi</taxon>
        <taxon>Dikarya</taxon>
        <taxon>Ascomycota</taxon>
        <taxon>Pezizomycotina</taxon>
        <taxon>Sordariomycetes</taxon>
        <taxon>Hypocreomycetidae</taxon>
        <taxon>Microascales</taxon>
        <taxon>Microascaceae</taxon>
        <taxon>Lomentospora</taxon>
    </lineage>
</organism>
<evidence type="ECO:0000313" key="3">
    <source>
        <dbReference type="EMBL" id="PKS06060.1"/>
    </source>
</evidence>
<keyword evidence="4" id="KW-1185">Reference proteome</keyword>
<comment type="caution">
    <text evidence="3">The sequence shown here is derived from an EMBL/GenBank/DDBJ whole genome shotgun (WGS) entry which is preliminary data.</text>
</comment>
<evidence type="ECO:0000256" key="2">
    <source>
        <dbReference type="SAM" id="Phobius"/>
    </source>
</evidence>
<feature type="transmembrane region" description="Helical" evidence="2">
    <location>
        <begin position="138"/>
        <end position="161"/>
    </location>
</feature>
<keyword evidence="2" id="KW-1133">Transmembrane helix</keyword>
<name>A0A2N3N0V1_9PEZI</name>
<keyword evidence="2" id="KW-0812">Transmembrane</keyword>